<dbReference type="AlphaFoldDB" id="A0A7K4RGA6"/>
<feature type="transmembrane region" description="Helical" evidence="10">
    <location>
        <begin position="20"/>
        <end position="37"/>
    </location>
</feature>
<comment type="similarity">
    <text evidence="10">Belongs to the ELO family.</text>
</comment>
<reference evidence="11 12" key="1">
    <citation type="submission" date="2019-09" db="EMBL/GenBank/DDBJ databases">
        <title>Bird 10,000 Genomes (B10K) Project - Family phase.</title>
        <authorList>
            <person name="Zhang G."/>
        </authorList>
    </citation>
    <scope>NUCLEOTIDE SEQUENCE [LARGE SCALE GENOMIC DNA]</scope>
    <source>
        <strain evidence="11">B10K-DU-004-15</strain>
        <tissue evidence="11">Mixed tissue sample</tissue>
    </source>
</reference>
<keyword evidence="6 10" id="KW-1133">Transmembrane helix</keyword>
<evidence type="ECO:0000256" key="5">
    <source>
        <dbReference type="ARBA" id="ARBA00022832"/>
    </source>
</evidence>
<dbReference type="GO" id="GO:0042761">
    <property type="term" value="P:very long-chain fatty acid biosynthetic process"/>
    <property type="evidence" value="ECO:0007669"/>
    <property type="project" value="TreeGrafter"/>
</dbReference>
<keyword evidence="9 10" id="KW-0275">Fatty acid biosynthesis</keyword>
<evidence type="ECO:0000256" key="3">
    <source>
        <dbReference type="ARBA" id="ARBA00022679"/>
    </source>
</evidence>
<evidence type="ECO:0000313" key="11">
    <source>
        <dbReference type="EMBL" id="NWQ72260.1"/>
    </source>
</evidence>
<evidence type="ECO:0000256" key="10">
    <source>
        <dbReference type="RuleBase" id="RU361115"/>
    </source>
</evidence>
<dbReference type="GO" id="GO:0030148">
    <property type="term" value="P:sphingolipid biosynthetic process"/>
    <property type="evidence" value="ECO:0007669"/>
    <property type="project" value="TreeGrafter"/>
</dbReference>
<gene>
    <name evidence="11" type="primary">Elovl7</name>
    <name evidence="11" type="ORF">NEOCIN_R14690</name>
</gene>
<dbReference type="PANTHER" id="PTHR11157:SF118">
    <property type="entry name" value="ELONGATION OF VERY LONG CHAIN FATTY ACIDS PROTEIN 7"/>
    <property type="match status" value="1"/>
</dbReference>
<dbReference type="GO" id="GO:0034625">
    <property type="term" value="P:fatty acid elongation, monounsaturated fatty acid"/>
    <property type="evidence" value="ECO:0007669"/>
    <property type="project" value="TreeGrafter"/>
</dbReference>
<feature type="transmembrane region" description="Helical" evidence="10">
    <location>
        <begin position="49"/>
        <end position="71"/>
    </location>
</feature>
<comment type="catalytic activity">
    <reaction evidence="10">
        <text>a very-long-chain acyl-CoA + malonyl-CoA + H(+) = a very-long-chain 3-oxoacyl-CoA + CO2 + CoA</text>
        <dbReference type="Rhea" id="RHEA:32727"/>
        <dbReference type="ChEBI" id="CHEBI:15378"/>
        <dbReference type="ChEBI" id="CHEBI:16526"/>
        <dbReference type="ChEBI" id="CHEBI:57287"/>
        <dbReference type="ChEBI" id="CHEBI:57384"/>
        <dbReference type="ChEBI" id="CHEBI:90725"/>
        <dbReference type="ChEBI" id="CHEBI:90736"/>
        <dbReference type="EC" id="2.3.1.199"/>
    </reaction>
</comment>
<comment type="caution">
    <text evidence="10">Lacks conserved residue(s) required for the propagation of feature annotation.</text>
</comment>
<dbReference type="GO" id="GO:0034626">
    <property type="term" value="P:fatty acid elongation, polyunsaturated fatty acid"/>
    <property type="evidence" value="ECO:0007669"/>
    <property type="project" value="TreeGrafter"/>
</dbReference>
<dbReference type="PANTHER" id="PTHR11157">
    <property type="entry name" value="FATTY ACID ACYL TRANSFERASE-RELATED"/>
    <property type="match status" value="1"/>
</dbReference>
<keyword evidence="5 10" id="KW-0276">Fatty acid metabolism</keyword>
<evidence type="ECO:0000256" key="4">
    <source>
        <dbReference type="ARBA" id="ARBA00022692"/>
    </source>
</evidence>
<name>A0A7K4RGA6_9TYRA</name>
<dbReference type="InterPro" id="IPR002076">
    <property type="entry name" value="ELO_fam"/>
</dbReference>
<keyword evidence="7 10" id="KW-0443">Lipid metabolism</keyword>
<feature type="non-terminal residue" evidence="11">
    <location>
        <position position="156"/>
    </location>
</feature>
<dbReference type="EMBL" id="VYZA01004413">
    <property type="protein sequence ID" value="NWQ72260.1"/>
    <property type="molecule type" value="Genomic_DNA"/>
</dbReference>
<organism evidence="11 12">
    <name type="scientific">Neopipo cinnamomea</name>
    <dbReference type="NCBI Taxonomy" id="456388"/>
    <lineage>
        <taxon>Eukaryota</taxon>
        <taxon>Metazoa</taxon>
        <taxon>Chordata</taxon>
        <taxon>Craniata</taxon>
        <taxon>Vertebrata</taxon>
        <taxon>Euteleostomi</taxon>
        <taxon>Archelosauria</taxon>
        <taxon>Archosauria</taxon>
        <taxon>Dinosauria</taxon>
        <taxon>Saurischia</taxon>
        <taxon>Theropoda</taxon>
        <taxon>Coelurosauria</taxon>
        <taxon>Aves</taxon>
        <taxon>Neognathae</taxon>
        <taxon>Neoaves</taxon>
        <taxon>Telluraves</taxon>
        <taxon>Australaves</taxon>
        <taxon>Passeriformes</taxon>
        <taxon>Tyrannidae</taxon>
        <taxon>Neopipo</taxon>
    </lineage>
</organism>
<dbReference type="GO" id="GO:0019367">
    <property type="term" value="P:fatty acid elongation, saturated fatty acid"/>
    <property type="evidence" value="ECO:0007669"/>
    <property type="project" value="TreeGrafter"/>
</dbReference>
<evidence type="ECO:0000256" key="7">
    <source>
        <dbReference type="ARBA" id="ARBA00023098"/>
    </source>
</evidence>
<dbReference type="Pfam" id="PF01151">
    <property type="entry name" value="ELO"/>
    <property type="match status" value="1"/>
</dbReference>
<evidence type="ECO:0000256" key="6">
    <source>
        <dbReference type="ARBA" id="ARBA00022989"/>
    </source>
</evidence>
<keyword evidence="8 10" id="KW-0472">Membrane</keyword>
<evidence type="ECO:0000256" key="9">
    <source>
        <dbReference type="ARBA" id="ARBA00023160"/>
    </source>
</evidence>
<dbReference type="GO" id="GO:0005789">
    <property type="term" value="C:endoplasmic reticulum membrane"/>
    <property type="evidence" value="ECO:0007669"/>
    <property type="project" value="TreeGrafter"/>
</dbReference>
<keyword evidence="4 10" id="KW-0812">Transmembrane</keyword>
<evidence type="ECO:0000256" key="2">
    <source>
        <dbReference type="ARBA" id="ARBA00022516"/>
    </source>
</evidence>
<proteinExistence type="inferred from homology"/>
<comment type="caution">
    <text evidence="11">The sequence shown here is derived from an EMBL/GenBank/DDBJ whole genome shotgun (WGS) entry which is preliminary data.</text>
</comment>
<protein>
    <recommendedName>
        <fullName evidence="10">Elongation of very long chain fatty acids protein</fullName>
        <ecNumber evidence="10">2.3.1.199</ecNumber>
    </recommendedName>
    <alternativeName>
        <fullName evidence="10">Very-long-chain 3-oxoacyl-CoA synthase</fullName>
    </alternativeName>
</protein>
<keyword evidence="3 10" id="KW-0808">Transferase</keyword>
<evidence type="ECO:0000256" key="1">
    <source>
        <dbReference type="ARBA" id="ARBA00004141"/>
    </source>
</evidence>
<feature type="non-terminal residue" evidence="11">
    <location>
        <position position="1"/>
    </location>
</feature>
<dbReference type="GO" id="GO:0009922">
    <property type="term" value="F:fatty acid elongase activity"/>
    <property type="evidence" value="ECO:0007669"/>
    <property type="project" value="UniProtKB-EC"/>
</dbReference>
<evidence type="ECO:0000256" key="8">
    <source>
        <dbReference type="ARBA" id="ARBA00023136"/>
    </source>
</evidence>
<dbReference type="Proteomes" id="UP000556200">
    <property type="component" value="Unassembled WGS sequence"/>
</dbReference>
<dbReference type="PROSITE" id="PS01188">
    <property type="entry name" value="ELO"/>
    <property type="match status" value="1"/>
</dbReference>
<keyword evidence="2 10" id="KW-0444">Lipid biosynthesis</keyword>
<dbReference type="InterPro" id="IPR030457">
    <property type="entry name" value="ELO_CS"/>
</dbReference>
<feature type="transmembrane region" description="Helical" evidence="10">
    <location>
        <begin position="83"/>
        <end position="104"/>
    </location>
</feature>
<dbReference type="EC" id="2.3.1.199" evidence="10"/>
<accession>A0A7K4RGA6</accession>
<sequence>FIKNLFQIFFVLRKKNNQVTFLHVFHHSIMPWTWWFGVKFAAGSGLGTFHALLNCIVHVVMYTYYGICSLGPAYHKYLWWKKYMTTIQLVQFIMITVHIGQIYVMDDCPYQYPIFMFIIWLYGSMFLVLFLHFWYHAYTKGQRLPKMARNRIHKDQ</sequence>
<feature type="transmembrane region" description="Helical" evidence="10">
    <location>
        <begin position="110"/>
        <end position="135"/>
    </location>
</feature>
<comment type="subcellular location">
    <subcellularLocation>
        <location evidence="1">Membrane</location>
        <topology evidence="1">Multi-pass membrane protein</topology>
    </subcellularLocation>
</comment>
<keyword evidence="12" id="KW-1185">Reference proteome</keyword>
<evidence type="ECO:0000313" key="12">
    <source>
        <dbReference type="Proteomes" id="UP000556200"/>
    </source>
</evidence>